<protein>
    <submittedName>
        <fullName evidence="1">Peptidase</fullName>
    </submittedName>
</protein>
<dbReference type="PIRSF" id="PIRSF009120">
    <property type="entry name" value="UCP009120_prtse"/>
    <property type="match status" value="1"/>
</dbReference>
<dbReference type="InterPro" id="IPR029055">
    <property type="entry name" value="Ntn_hydrolases_N"/>
</dbReference>
<dbReference type="AlphaFoldDB" id="A0A7T2GHS4"/>
<keyword evidence="2" id="KW-1185">Reference proteome</keyword>
<dbReference type="Proteomes" id="UP000594873">
    <property type="component" value="Chromosome"/>
</dbReference>
<evidence type="ECO:0000313" key="2">
    <source>
        <dbReference type="Proteomes" id="UP000594873"/>
    </source>
</evidence>
<dbReference type="KEGG" id="sflv:IC614_07080"/>
<reference evidence="1 2" key="1">
    <citation type="submission" date="2020-11" db="EMBL/GenBank/DDBJ databases">
        <title>Genome seq and assembly of Sphingosinicella sp.</title>
        <authorList>
            <person name="Chhetri G."/>
        </authorList>
    </citation>
    <scope>NUCLEOTIDE SEQUENCE [LARGE SCALE GENOMIC DNA]</scope>
    <source>
        <strain evidence="1 2">UDD2</strain>
    </source>
</reference>
<evidence type="ECO:0000313" key="1">
    <source>
        <dbReference type="EMBL" id="QPQ54134.1"/>
    </source>
</evidence>
<dbReference type="InterPro" id="IPR016545">
    <property type="entry name" value="UCP009120_prtse"/>
</dbReference>
<dbReference type="Gene3D" id="3.60.20.10">
    <property type="entry name" value="Glutamine Phosphoribosylpyrophosphate, subunit 1, domain 1"/>
    <property type="match status" value="1"/>
</dbReference>
<sequence length="256" mass="27598">MTYCIGMLLDGGLVLMADTRTNAGVDNFSCYKKLHTLANGGDRYIFAATSGSLSVTQSVVGLLDEGLPGHDGSDGIRHLDSVPSMFRAAQLVGEAVQTVRAIMEPALSRQDVNSNVSLLLGGRVGTEQPRLFLIYSAGNFIECQPESPFFQIGETKYGRPILDRGVNWSTPLPLAVKIAFLSFDSTMRSNLGVARPIDLVVLPADTRAPLLTRRIQADDEYFNTLSMDWAQALAKAALAIPNPPFMEGFDAPDSSA</sequence>
<name>A0A7T2GHS4_9SPHN</name>
<dbReference type="EMBL" id="CP065592">
    <property type="protein sequence ID" value="QPQ54134.1"/>
    <property type="molecule type" value="Genomic_DNA"/>
</dbReference>
<organism evidence="1 2">
    <name type="scientific">Allosphingosinicella flava</name>
    <dbReference type="NCBI Taxonomy" id="2771430"/>
    <lineage>
        <taxon>Bacteria</taxon>
        <taxon>Pseudomonadati</taxon>
        <taxon>Pseudomonadota</taxon>
        <taxon>Alphaproteobacteria</taxon>
        <taxon>Sphingomonadales</taxon>
        <taxon>Sphingomonadaceae</taxon>
        <taxon>Allosphingosinicella</taxon>
    </lineage>
</organism>
<gene>
    <name evidence="1" type="ORF">IC614_07080</name>
</gene>
<proteinExistence type="predicted"/>
<accession>A0A7T2GHS4</accession>
<dbReference type="SUPFAM" id="SSF56235">
    <property type="entry name" value="N-terminal nucleophile aminohydrolases (Ntn hydrolases)"/>
    <property type="match status" value="1"/>
</dbReference>
<dbReference type="RefSeq" id="WP_200970662.1">
    <property type="nucleotide sequence ID" value="NZ_CP065592.1"/>
</dbReference>